<reference evidence="2" key="2">
    <citation type="submission" date="2025-08" db="UniProtKB">
        <authorList>
            <consortium name="Ensembl"/>
        </authorList>
    </citation>
    <scope>IDENTIFICATION</scope>
</reference>
<dbReference type="PANTHER" id="PTHR18947">
    <property type="entry name" value="HOOK PROTEINS"/>
    <property type="match status" value="1"/>
</dbReference>
<sequence length="112" mass="13324">MPSLYCKSLWIKASDKWCKFLLYYNRGMGKEVERLKEVEERVKGLERDNRELAKQGAINQRALVTLREELVSDKLKTQQRENELEWLAHELEMRVLNQDTSPQSDEETPDNR</sequence>
<keyword evidence="1" id="KW-0175">Coiled coil</keyword>
<dbReference type="Proteomes" id="UP000314982">
    <property type="component" value="Unassembled WGS sequence"/>
</dbReference>
<protein>
    <submittedName>
        <fullName evidence="2">Uncharacterized protein</fullName>
    </submittedName>
</protein>
<organism evidence="2 3">
    <name type="scientific">Hucho hucho</name>
    <name type="common">huchen</name>
    <dbReference type="NCBI Taxonomy" id="62062"/>
    <lineage>
        <taxon>Eukaryota</taxon>
        <taxon>Metazoa</taxon>
        <taxon>Chordata</taxon>
        <taxon>Craniata</taxon>
        <taxon>Vertebrata</taxon>
        <taxon>Euteleostomi</taxon>
        <taxon>Actinopterygii</taxon>
        <taxon>Neopterygii</taxon>
        <taxon>Teleostei</taxon>
        <taxon>Protacanthopterygii</taxon>
        <taxon>Salmoniformes</taxon>
        <taxon>Salmonidae</taxon>
        <taxon>Salmoninae</taxon>
        <taxon>Hucho</taxon>
    </lineage>
</organism>
<accession>A0A4W5NWK1</accession>
<dbReference type="GO" id="GO:0031122">
    <property type="term" value="P:cytoplasmic microtubule organization"/>
    <property type="evidence" value="ECO:0007669"/>
    <property type="project" value="TreeGrafter"/>
</dbReference>
<evidence type="ECO:0000256" key="1">
    <source>
        <dbReference type="SAM" id="Coils"/>
    </source>
</evidence>
<dbReference type="GO" id="GO:0008017">
    <property type="term" value="F:microtubule binding"/>
    <property type="evidence" value="ECO:0007669"/>
    <property type="project" value="TreeGrafter"/>
</dbReference>
<dbReference type="STRING" id="62062.ENSHHUP00000053289"/>
<dbReference type="GO" id="GO:0005813">
    <property type="term" value="C:centrosome"/>
    <property type="evidence" value="ECO:0007669"/>
    <property type="project" value="TreeGrafter"/>
</dbReference>
<reference evidence="3" key="1">
    <citation type="submission" date="2018-06" db="EMBL/GenBank/DDBJ databases">
        <title>Genome assembly of Danube salmon.</title>
        <authorList>
            <person name="Macqueen D.J."/>
            <person name="Gundappa M.K."/>
        </authorList>
    </citation>
    <scope>NUCLEOTIDE SEQUENCE [LARGE SCALE GENOMIC DNA]</scope>
</reference>
<proteinExistence type="predicted"/>
<evidence type="ECO:0000313" key="2">
    <source>
        <dbReference type="Ensembl" id="ENSHHUP00000053289.1"/>
    </source>
</evidence>
<dbReference type="AlphaFoldDB" id="A0A4W5NWK1"/>
<dbReference type="GO" id="GO:0051959">
    <property type="term" value="F:dynein light intermediate chain binding"/>
    <property type="evidence" value="ECO:0007669"/>
    <property type="project" value="TreeGrafter"/>
</dbReference>
<dbReference type="GO" id="GO:0030705">
    <property type="term" value="P:cytoskeleton-dependent intracellular transport"/>
    <property type="evidence" value="ECO:0007669"/>
    <property type="project" value="TreeGrafter"/>
</dbReference>
<dbReference type="GO" id="GO:0005737">
    <property type="term" value="C:cytoplasm"/>
    <property type="evidence" value="ECO:0007669"/>
    <property type="project" value="TreeGrafter"/>
</dbReference>
<reference evidence="2" key="3">
    <citation type="submission" date="2025-09" db="UniProtKB">
        <authorList>
            <consortium name="Ensembl"/>
        </authorList>
    </citation>
    <scope>IDENTIFICATION</scope>
</reference>
<keyword evidence="3" id="KW-1185">Reference proteome</keyword>
<name>A0A4W5NWK1_9TELE</name>
<dbReference type="Ensembl" id="ENSHHUT00000055153.1">
    <property type="protein sequence ID" value="ENSHHUP00000053289.1"/>
    <property type="gene ID" value="ENSHHUG00000032002.1"/>
</dbReference>
<dbReference type="PANTHER" id="PTHR18947:SF30">
    <property type="entry name" value="GIRDIN"/>
    <property type="match status" value="1"/>
</dbReference>
<evidence type="ECO:0000313" key="3">
    <source>
        <dbReference type="Proteomes" id="UP000314982"/>
    </source>
</evidence>
<feature type="coiled-coil region" evidence="1">
    <location>
        <begin position="28"/>
        <end position="55"/>
    </location>
</feature>